<dbReference type="RefSeq" id="XP_001598056.1">
    <property type="nucleotide sequence ID" value="XM_001598006.1"/>
</dbReference>
<proteinExistence type="predicted"/>
<sequence length="109" mass="12299">MQNSAAKVNREVCSFPPVVRYAFQELFPSLYGLSCSALRNSLLFLDLYLPDLRNKIRPSERPSKLLGSYVSSTPSELSPQCFDIALRASGLETEAKEKFVKRSTRSEFC</sequence>
<dbReference type="KEGG" id="ssl:SS1G_00142"/>
<reference evidence="2" key="1">
    <citation type="journal article" date="2011" name="PLoS Genet.">
        <title>Genomic analysis of the necrotrophic fungal pathogens Sclerotinia sclerotiorum and Botrytis cinerea.</title>
        <authorList>
            <person name="Amselem J."/>
            <person name="Cuomo C.A."/>
            <person name="van Kan J.A."/>
            <person name="Viaud M."/>
            <person name="Benito E.P."/>
            <person name="Couloux A."/>
            <person name="Coutinho P.M."/>
            <person name="de Vries R.P."/>
            <person name="Dyer P.S."/>
            <person name="Fillinger S."/>
            <person name="Fournier E."/>
            <person name="Gout L."/>
            <person name="Hahn M."/>
            <person name="Kohn L."/>
            <person name="Lapalu N."/>
            <person name="Plummer K.M."/>
            <person name="Pradier J.M."/>
            <person name="Quevillon E."/>
            <person name="Sharon A."/>
            <person name="Simon A."/>
            <person name="ten Have A."/>
            <person name="Tudzynski B."/>
            <person name="Tudzynski P."/>
            <person name="Wincker P."/>
            <person name="Andrew M."/>
            <person name="Anthouard V."/>
            <person name="Beever R.E."/>
            <person name="Beffa R."/>
            <person name="Benoit I."/>
            <person name="Bouzid O."/>
            <person name="Brault B."/>
            <person name="Chen Z."/>
            <person name="Choquer M."/>
            <person name="Collemare J."/>
            <person name="Cotton P."/>
            <person name="Danchin E.G."/>
            <person name="Da Silva C."/>
            <person name="Gautier A."/>
            <person name="Giraud C."/>
            <person name="Giraud T."/>
            <person name="Gonzalez C."/>
            <person name="Grossetete S."/>
            <person name="Guldener U."/>
            <person name="Henrissat B."/>
            <person name="Howlett B.J."/>
            <person name="Kodira C."/>
            <person name="Kretschmer M."/>
            <person name="Lappartient A."/>
            <person name="Leroch M."/>
            <person name="Levis C."/>
            <person name="Mauceli E."/>
            <person name="Neuveglise C."/>
            <person name="Oeser B."/>
            <person name="Pearson M."/>
            <person name="Poulain J."/>
            <person name="Poussereau N."/>
            <person name="Quesneville H."/>
            <person name="Rascle C."/>
            <person name="Schumacher J."/>
            <person name="Segurens B."/>
            <person name="Sexton A."/>
            <person name="Silva E."/>
            <person name="Sirven C."/>
            <person name="Soanes D.M."/>
            <person name="Talbot N.J."/>
            <person name="Templeton M."/>
            <person name="Yandava C."/>
            <person name="Yarden O."/>
            <person name="Zeng Q."/>
            <person name="Rollins J.A."/>
            <person name="Lebrun M.H."/>
            <person name="Dickman M."/>
        </authorList>
    </citation>
    <scope>NUCLEOTIDE SEQUENCE [LARGE SCALE GENOMIC DNA]</scope>
    <source>
        <strain evidence="2">ATCC 18683 / 1980 / Ss-1</strain>
    </source>
</reference>
<gene>
    <name evidence="1" type="ORF">SS1G_00142</name>
</gene>
<organism evidence="1 2">
    <name type="scientific">Sclerotinia sclerotiorum (strain ATCC 18683 / 1980 / Ss-1)</name>
    <name type="common">White mold</name>
    <name type="synonym">Whetzelinia sclerotiorum</name>
    <dbReference type="NCBI Taxonomy" id="665079"/>
    <lineage>
        <taxon>Eukaryota</taxon>
        <taxon>Fungi</taxon>
        <taxon>Dikarya</taxon>
        <taxon>Ascomycota</taxon>
        <taxon>Pezizomycotina</taxon>
        <taxon>Leotiomycetes</taxon>
        <taxon>Helotiales</taxon>
        <taxon>Sclerotiniaceae</taxon>
        <taxon>Sclerotinia</taxon>
    </lineage>
</organism>
<protein>
    <submittedName>
        <fullName evidence="1">Uncharacterized protein</fullName>
    </submittedName>
</protein>
<accession>A7E4C0</accession>
<keyword evidence="2" id="KW-1185">Reference proteome</keyword>
<dbReference type="GeneID" id="5494516"/>
<name>A7E4C0_SCLS1</name>
<dbReference type="AlphaFoldDB" id="A7E4C0"/>
<dbReference type="HOGENOM" id="CLU_2185522_0_0_1"/>
<dbReference type="EMBL" id="CH476621">
    <property type="protein sequence ID" value="EDN90742.1"/>
    <property type="molecule type" value="Genomic_DNA"/>
</dbReference>
<evidence type="ECO:0000313" key="1">
    <source>
        <dbReference type="EMBL" id="EDN90742.1"/>
    </source>
</evidence>
<dbReference type="Proteomes" id="UP000001312">
    <property type="component" value="Unassembled WGS sequence"/>
</dbReference>
<evidence type="ECO:0000313" key="2">
    <source>
        <dbReference type="Proteomes" id="UP000001312"/>
    </source>
</evidence>
<dbReference type="InParanoid" id="A7E4C0"/>